<dbReference type="KEGG" id="ntr:B0W44_02220"/>
<dbReference type="AlphaFoldDB" id="A0A1U9K406"/>
<accession>A0A1U9K406</accession>
<feature type="transmembrane region" description="Helical" evidence="1">
    <location>
        <begin position="176"/>
        <end position="197"/>
    </location>
</feature>
<protein>
    <submittedName>
        <fullName evidence="2">Uncharacterized protein</fullName>
    </submittedName>
</protein>
<feature type="transmembrane region" description="Helical" evidence="1">
    <location>
        <begin position="110"/>
        <end position="132"/>
    </location>
</feature>
<dbReference type="OrthoDB" id="2965073at2"/>
<organism evidence="2 3">
    <name type="scientific">Novibacillus thermophilus</name>
    <dbReference type="NCBI Taxonomy" id="1471761"/>
    <lineage>
        <taxon>Bacteria</taxon>
        <taxon>Bacillati</taxon>
        <taxon>Bacillota</taxon>
        <taxon>Bacilli</taxon>
        <taxon>Bacillales</taxon>
        <taxon>Thermoactinomycetaceae</taxon>
        <taxon>Novibacillus</taxon>
    </lineage>
</organism>
<evidence type="ECO:0000313" key="2">
    <source>
        <dbReference type="EMBL" id="AQS54760.1"/>
    </source>
</evidence>
<feature type="transmembrane region" description="Helical" evidence="1">
    <location>
        <begin position="217"/>
        <end position="234"/>
    </location>
</feature>
<sequence>MSDQQFMWQLVKFELTGTPFKQLLLRMLTVVVMGAAFELILLVLVEDNPDGYGAIIFDVVLLSIVLYYPLLLRLPPFRSADLKSGLYAAPFYVYATRLPIPQRVLMRSRFVLSFVYTVGATVIAIVLAYVYPGTVRSLFTPGEFGAFLTMWGLVAAAASGLIVAGEVGGTYTKKEIFGYSTVFLFVVIVALFGLKWFTGDIFVGLTIELSKNAPLKGMAGTFGLAVVLNGIWYLEAKRYARKVDYHV</sequence>
<keyword evidence="3" id="KW-1185">Reference proteome</keyword>
<dbReference type="STRING" id="1471761.B0W44_02220"/>
<keyword evidence="1" id="KW-0812">Transmembrane</keyword>
<dbReference type="EMBL" id="CP019699">
    <property type="protein sequence ID" value="AQS54760.1"/>
    <property type="molecule type" value="Genomic_DNA"/>
</dbReference>
<proteinExistence type="predicted"/>
<feature type="transmembrane region" description="Helical" evidence="1">
    <location>
        <begin position="51"/>
        <end position="70"/>
    </location>
</feature>
<gene>
    <name evidence="2" type="ORF">B0W44_02220</name>
</gene>
<keyword evidence="1" id="KW-0472">Membrane</keyword>
<feature type="transmembrane region" description="Helical" evidence="1">
    <location>
        <begin position="23"/>
        <end position="45"/>
    </location>
</feature>
<dbReference type="RefSeq" id="WP_077718578.1">
    <property type="nucleotide sequence ID" value="NZ_CP019699.1"/>
</dbReference>
<reference evidence="2 3" key="1">
    <citation type="journal article" date="2015" name="Int. J. Syst. Evol. Microbiol.">
        <title>Novibacillus thermophilus gen. nov., sp. nov., a Gram-staining-negative and moderately thermophilic member of the family Thermoactinomycetaceae.</title>
        <authorList>
            <person name="Yang G."/>
            <person name="Chen J."/>
            <person name="Zhou S."/>
        </authorList>
    </citation>
    <scope>NUCLEOTIDE SEQUENCE [LARGE SCALE GENOMIC DNA]</scope>
    <source>
        <strain evidence="2 3">SG-1</strain>
    </source>
</reference>
<keyword evidence="1" id="KW-1133">Transmembrane helix</keyword>
<feature type="transmembrane region" description="Helical" evidence="1">
    <location>
        <begin position="144"/>
        <end position="164"/>
    </location>
</feature>
<name>A0A1U9K406_9BACL</name>
<evidence type="ECO:0000256" key="1">
    <source>
        <dbReference type="SAM" id="Phobius"/>
    </source>
</evidence>
<dbReference type="Proteomes" id="UP000188603">
    <property type="component" value="Chromosome"/>
</dbReference>
<evidence type="ECO:0000313" key="3">
    <source>
        <dbReference type="Proteomes" id="UP000188603"/>
    </source>
</evidence>